<keyword evidence="2" id="KW-0808">Transferase</keyword>
<dbReference type="InterPro" id="IPR001296">
    <property type="entry name" value="Glyco_trans_1"/>
</dbReference>
<evidence type="ECO:0000259" key="1">
    <source>
        <dbReference type="Pfam" id="PF00534"/>
    </source>
</evidence>
<reference evidence="2 3" key="1">
    <citation type="submission" date="2016-08" db="EMBL/GenBank/DDBJ databases">
        <authorList>
            <person name="Seilhamer J.J."/>
        </authorList>
    </citation>
    <scope>NUCLEOTIDE SEQUENCE [LARGE SCALE GENOMIC DNA]</scope>
    <source>
        <strain evidence="2">Buetzberg</strain>
    </source>
</reference>
<evidence type="ECO:0000313" key="3">
    <source>
        <dbReference type="Proteomes" id="UP000094707"/>
    </source>
</evidence>
<dbReference type="AlphaFoldDB" id="A0A1D3L352"/>
<dbReference type="STRING" id="118062.MCBB_1527"/>
<dbReference type="GO" id="GO:0047265">
    <property type="term" value="F:poly(glycerol-phosphate) alpha-glucosyltransferase activity"/>
    <property type="evidence" value="ECO:0007669"/>
    <property type="project" value="UniProtKB-EC"/>
</dbReference>
<protein>
    <submittedName>
        <fullName evidence="2">Putative poly(Glycerol-phosphate) alpha-glucosyltransferase</fullName>
        <ecNumber evidence="2">2.4.1.52</ecNumber>
    </submittedName>
</protein>
<keyword evidence="3" id="KW-1185">Reference proteome</keyword>
<accession>A0A1D3L352</accession>
<name>A0A1D3L352_9EURY</name>
<dbReference type="GeneID" id="30412368"/>
<feature type="domain" description="Glycosyl transferase family 1" evidence="1">
    <location>
        <begin position="320"/>
        <end position="490"/>
    </location>
</feature>
<dbReference type="Proteomes" id="UP000094707">
    <property type="component" value="Chromosome I"/>
</dbReference>
<sequence>MKNVIILCDLIHVNVGGLARVVLNRSNLFCEKGHSVTILTIEADKNYKIIENDLKKKDMLNPRVKIINIYNYYRKKNTRTSLIKKIISRANYYTKKAVVRELSYKVINEYDTKRKAYYLRFNNYLMHKKWRKGGSLEYIDYFNENGSLKKRVHYLHGFRSKEVNYEAGQISQNKYYTDDGFCYLIEVFNNNSQKNLILLFNRNNKIMVFNNEKEFHKQFITEICNNYDDKPYLICDGSGPTPTISNIDSEVAYKISQMHSNPYIKPYCFGSPMRKVGILDGQIEKVDAFITLTEKQRKDIIKEFGDHQNTYVIPNFVLNHKELSLSKDPNKISMFIRFSPEKNVEDAIKAFKLVVNKKKNATLDIFGRVGSVRGEHYEFKKIQKLIKKLHLENNVFLKGFTDEIDIEMSTSIATLLTSKFEGFGMVILESMLNSTPVISYDINYGPSDLIDHNNDGFLVEPYNIEQLSKYIIELLEDTEKAKKMGLIARKKVLKKYTEDSIIPQWENLFDIVSKKTVNTKKHEKINY</sequence>
<dbReference type="EC" id="2.4.1.52" evidence="2"/>
<dbReference type="KEGG" id="mcub:MCBB_1527"/>
<evidence type="ECO:0000313" key="2">
    <source>
        <dbReference type="EMBL" id="SCG86082.1"/>
    </source>
</evidence>
<organism evidence="2 3">
    <name type="scientific">Methanobacterium congolense</name>
    <dbReference type="NCBI Taxonomy" id="118062"/>
    <lineage>
        <taxon>Archaea</taxon>
        <taxon>Methanobacteriati</taxon>
        <taxon>Methanobacteriota</taxon>
        <taxon>Methanomada group</taxon>
        <taxon>Methanobacteria</taxon>
        <taxon>Methanobacteriales</taxon>
        <taxon>Methanobacteriaceae</taxon>
        <taxon>Methanobacterium</taxon>
    </lineage>
</organism>
<dbReference type="Gene3D" id="3.40.50.2000">
    <property type="entry name" value="Glycogen Phosphorylase B"/>
    <property type="match status" value="3"/>
</dbReference>
<dbReference type="OrthoDB" id="132546at2157"/>
<dbReference type="EMBL" id="LT607756">
    <property type="protein sequence ID" value="SCG86082.1"/>
    <property type="molecule type" value="Genomic_DNA"/>
</dbReference>
<dbReference type="Pfam" id="PF00534">
    <property type="entry name" value="Glycos_transf_1"/>
    <property type="match status" value="1"/>
</dbReference>
<keyword evidence="2" id="KW-0328">Glycosyltransferase</keyword>
<gene>
    <name evidence="2" type="primary">tagE</name>
    <name evidence="2" type="ORF">MCBB_1527</name>
</gene>
<dbReference type="PANTHER" id="PTHR12526:SF630">
    <property type="entry name" value="GLYCOSYLTRANSFERASE"/>
    <property type="match status" value="1"/>
</dbReference>
<dbReference type="PANTHER" id="PTHR12526">
    <property type="entry name" value="GLYCOSYLTRANSFERASE"/>
    <property type="match status" value="1"/>
</dbReference>
<proteinExistence type="predicted"/>
<dbReference type="SUPFAM" id="SSF53756">
    <property type="entry name" value="UDP-Glycosyltransferase/glycogen phosphorylase"/>
    <property type="match status" value="1"/>
</dbReference>
<dbReference type="RefSeq" id="WP_071907178.1">
    <property type="nucleotide sequence ID" value="NZ_LT607756.1"/>
</dbReference>